<accession>A0AAV5BLG5</accession>
<dbReference type="Gene3D" id="3.40.50.720">
    <property type="entry name" value="NAD(P)-binding Rossmann-like Domain"/>
    <property type="match status" value="1"/>
</dbReference>
<comment type="caution">
    <text evidence="12">The sequence shown here is derived from an EMBL/GenBank/DDBJ whole genome shotgun (WGS) entry which is preliminary data.</text>
</comment>
<dbReference type="FunFam" id="3.40.250.10:FF:000014">
    <property type="entry name" value="Adenylyltransferase and sulfurtransferase MOCS3"/>
    <property type="match status" value="1"/>
</dbReference>
<dbReference type="GO" id="GO:0016740">
    <property type="term" value="F:transferase activity"/>
    <property type="evidence" value="ECO:0007669"/>
    <property type="project" value="UniProtKB-KW"/>
</dbReference>
<dbReference type="GO" id="GO:0005829">
    <property type="term" value="C:cytosol"/>
    <property type="evidence" value="ECO:0007669"/>
    <property type="project" value="UniProtKB-SubCell"/>
</dbReference>
<keyword evidence="9" id="KW-0511">Multifunctional enzyme</keyword>
<dbReference type="AlphaFoldDB" id="A0AAV5BLG5"/>
<reference evidence="12" key="2">
    <citation type="submission" date="2021-12" db="EMBL/GenBank/DDBJ databases">
        <title>Resequencing data analysis of finger millet.</title>
        <authorList>
            <person name="Hatakeyama M."/>
            <person name="Aluri S."/>
            <person name="Balachadran M.T."/>
            <person name="Sivarajan S.R."/>
            <person name="Poveda L."/>
            <person name="Shimizu-Inatsugi R."/>
            <person name="Schlapbach R."/>
            <person name="Sreeman S.M."/>
            <person name="Shimizu K.K."/>
        </authorList>
    </citation>
    <scope>NUCLEOTIDE SEQUENCE</scope>
</reference>
<gene>
    <name evidence="12" type="primary">ga03207</name>
    <name evidence="12" type="ORF">PR202_ga03207</name>
</gene>
<reference evidence="12" key="1">
    <citation type="journal article" date="2018" name="DNA Res.">
        <title>Multiple hybrid de novo genome assembly of finger millet, an orphan allotetraploid crop.</title>
        <authorList>
            <person name="Hatakeyama M."/>
            <person name="Aluri S."/>
            <person name="Balachadran M.T."/>
            <person name="Sivarajan S.R."/>
            <person name="Patrignani A."/>
            <person name="Gruter S."/>
            <person name="Poveda L."/>
            <person name="Shimizu-Inatsugi R."/>
            <person name="Baeten J."/>
            <person name="Francoijs K.J."/>
            <person name="Nataraja K.N."/>
            <person name="Reddy Y.A.N."/>
            <person name="Phadnis S."/>
            <person name="Ravikumar R.L."/>
            <person name="Schlapbach R."/>
            <person name="Sreeman S.M."/>
            <person name="Shimizu K.K."/>
        </authorList>
    </citation>
    <scope>NUCLEOTIDE SEQUENCE</scope>
</reference>
<evidence type="ECO:0000313" key="13">
    <source>
        <dbReference type="Proteomes" id="UP001054889"/>
    </source>
</evidence>
<keyword evidence="8" id="KW-0067">ATP-binding</keyword>
<evidence type="ECO:0000256" key="8">
    <source>
        <dbReference type="ARBA" id="ARBA00022840"/>
    </source>
</evidence>
<dbReference type="Gene3D" id="3.40.250.10">
    <property type="entry name" value="Rhodanese-like domain"/>
    <property type="match status" value="1"/>
</dbReference>
<feature type="chain" id="PRO_5043708358" description="Rhodanese domain-containing protein" evidence="10">
    <location>
        <begin position="24"/>
        <end position="369"/>
    </location>
</feature>
<evidence type="ECO:0000256" key="3">
    <source>
        <dbReference type="ARBA" id="ARBA00022679"/>
    </source>
</evidence>
<evidence type="ECO:0000256" key="2">
    <source>
        <dbReference type="ARBA" id="ARBA00022490"/>
    </source>
</evidence>
<feature type="signal peptide" evidence="10">
    <location>
        <begin position="1"/>
        <end position="23"/>
    </location>
</feature>
<evidence type="ECO:0000259" key="11">
    <source>
        <dbReference type="PROSITE" id="PS50206"/>
    </source>
</evidence>
<dbReference type="PANTHER" id="PTHR43031:SF1">
    <property type="entry name" value="PYRIDINE NUCLEOTIDE-DISULPHIDE OXIDOREDUCTASE"/>
    <property type="match status" value="1"/>
</dbReference>
<evidence type="ECO:0000256" key="7">
    <source>
        <dbReference type="ARBA" id="ARBA00022833"/>
    </source>
</evidence>
<dbReference type="EMBL" id="BQKI01000001">
    <property type="protein sequence ID" value="GJM87269.1"/>
    <property type="molecule type" value="Genomic_DNA"/>
</dbReference>
<evidence type="ECO:0000256" key="5">
    <source>
        <dbReference type="ARBA" id="ARBA00022723"/>
    </source>
</evidence>
<organism evidence="12 13">
    <name type="scientific">Eleusine coracana subsp. coracana</name>
    <dbReference type="NCBI Taxonomy" id="191504"/>
    <lineage>
        <taxon>Eukaryota</taxon>
        <taxon>Viridiplantae</taxon>
        <taxon>Streptophyta</taxon>
        <taxon>Embryophyta</taxon>
        <taxon>Tracheophyta</taxon>
        <taxon>Spermatophyta</taxon>
        <taxon>Magnoliopsida</taxon>
        <taxon>Liliopsida</taxon>
        <taxon>Poales</taxon>
        <taxon>Poaceae</taxon>
        <taxon>PACMAD clade</taxon>
        <taxon>Chloridoideae</taxon>
        <taxon>Cynodonteae</taxon>
        <taxon>Eleusininae</taxon>
        <taxon>Eleusine</taxon>
    </lineage>
</organism>
<evidence type="ECO:0000256" key="4">
    <source>
        <dbReference type="ARBA" id="ARBA00022694"/>
    </source>
</evidence>
<keyword evidence="4" id="KW-0819">tRNA processing</keyword>
<dbReference type="SUPFAM" id="SSF69572">
    <property type="entry name" value="Activating enzymes of the ubiquitin-like proteins"/>
    <property type="match status" value="1"/>
</dbReference>
<keyword evidence="3" id="KW-0808">Transferase</keyword>
<keyword evidence="6" id="KW-0547">Nucleotide-binding</keyword>
<dbReference type="PROSITE" id="PS50206">
    <property type="entry name" value="RHODANESE_3"/>
    <property type="match status" value="1"/>
</dbReference>
<proteinExistence type="predicted"/>
<dbReference type="InterPro" id="IPR035985">
    <property type="entry name" value="Ubiquitin-activating_enz"/>
</dbReference>
<dbReference type="InterPro" id="IPR001763">
    <property type="entry name" value="Rhodanese-like_dom"/>
</dbReference>
<evidence type="ECO:0000256" key="6">
    <source>
        <dbReference type="ARBA" id="ARBA00022741"/>
    </source>
</evidence>
<evidence type="ECO:0000313" key="12">
    <source>
        <dbReference type="EMBL" id="GJM87269.1"/>
    </source>
</evidence>
<protein>
    <recommendedName>
        <fullName evidence="11">Rhodanese domain-containing protein</fullName>
    </recommendedName>
</protein>
<dbReference type="InterPro" id="IPR000594">
    <property type="entry name" value="ThiF_NAD_FAD-bd"/>
</dbReference>
<dbReference type="InterPro" id="IPR050229">
    <property type="entry name" value="GlpE_sulfurtransferase"/>
</dbReference>
<dbReference type="GO" id="GO:0008641">
    <property type="term" value="F:ubiquitin-like modifier activating enzyme activity"/>
    <property type="evidence" value="ECO:0007669"/>
    <property type="project" value="InterPro"/>
</dbReference>
<keyword evidence="2" id="KW-0963">Cytoplasm</keyword>
<keyword evidence="13" id="KW-1185">Reference proteome</keyword>
<feature type="domain" description="Rhodanese" evidence="11">
    <location>
        <begin position="266"/>
        <end position="366"/>
    </location>
</feature>
<keyword evidence="7" id="KW-0862">Zinc</keyword>
<dbReference type="Pfam" id="PF00581">
    <property type="entry name" value="Rhodanese"/>
    <property type="match status" value="1"/>
</dbReference>
<dbReference type="PANTHER" id="PTHR43031">
    <property type="entry name" value="FAD-DEPENDENT OXIDOREDUCTASE"/>
    <property type="match status" value="1"/>
</dbReference>
<dbReference type="GO" id="GO:0008033">
    <property type="term" value="P:tRNA processing"/>
    <property type="evidence" value="ECO:0007669"/>
    <property type="project" value="UniProtKB-KW"/>
</dbReference>
<comment type="subcellular location">
    <subcellularLocation>
        <location evidence="1">Cytoplasm</location>
        <location evidence="1">Cytosol</location>
    </subcellularLocation>
</comment>
<evidence type="ECO:0000256" key="9">
    <source>
        <dbReference type="ARBA" id="ARBA00023268"/>
    </source>
</evidence>
<dbReference type="GO" id="GO:0046872">
    <property type="term" value="F:metal ion binding"/>
    <property type="evidence" value="ECO:0007669"/>
    <property type="project" value="UniProtKB-KW"/>
</dbReference>
<dbReference type="Pfam" id="PF00899">
    <property type="entry name" value="ThiF"/>
    <property type="match status" value="1"/>
</dbReference>
<keyword evidence="5" id="KW-0479">Metal-binding</keyword>
<dbReference type="SMART" id="SM00450">
    <property type="entry name" value="RHOD"/>
    <property type="match status" value="1"/>
</dbReference>
<dbReference type="Proteomes" id="UP001054889">
    <property type="component" value="Unassembled WGS sequence"/>
</dbReference>
<sequence>MKIVDLLSCTSLLVIAAAKEASAQYCNQQWVTCQSEPSDNHELRIGDTAAPPATLPPPTKLNSSGLHAGAASLSSDVIRRYSGHLLLPDFGIQGTLGIVDGDDVELGNLHRQPLVSGSAFGLEGQVSVYNHNRSPCYRCLFPNPPASAACQSCSDTGILGVVPGVIGCLQALEVIKVATGVGEPLCGRMLLFDALSSRFKTVKIHRRLSTTCTICEENAALNEEAFTAFDYDSFIQTSKSGKPTSLDPLPENARVTSREYKQLRDSGKPHLLLDVRPAHHFQIASIPNSLNIPLQELEERLPRLRDALNEVADSLRGKQRPLYFICRRGEDSQVAVRMLRENGFLYATAVNGGLESWVREVDPGFPAYW</sequence>
<evidence type="ECO:0000256" key="10">
    <source>
        <dbReference type="SAM" id="SignalP"/>
    </source>
</evidence>
<keyword evidence="10" id="KW-0732">Signal</keyword>
<dbReference type="GO" id="GO:0005524">
    <property type="term" value="F:ATP binding"/>
    <property type="evidence" value="ECO:0007669"/>
    <property type="project" value="UniProtKB-KW"/>
</dbReference>
<evidence type="ECO:0000256" key="1">
    <source>
        <dbReference type="ARBA" id="ARBA00004514"/>
    </source>
</evidence>
<dbReference type="InterPro" id="IPR036873">
    <property type="entry name" value="Rhodanese-like_dom_sf"/>
</dbReference>
<name>A0AAV5BLG5_ELECO</name>